<dbReference type="OrthoDB" id="6305173at2"/>
<evidence type="ECO:0000313" key="4">
    <source>
        <dbReference type="Proteomes" id="UP000053791"/>
    </source>
</evidence>
<reference evidence="3 4" key="1">
    <citation type="submission" date="2015-12" db="EMBL/GenBank/DDBJ databases">
        <authorList>
            <person name="Shamseldin A."/>
            <person name="Moawad H."/>
            <person name="Abd El-Rahim W.M."/>
            <person name="Sadowsky M.J."/>
        </authorList>
    </citation>
    <scope>NUCLEOTIDE SEQUENCE [LARGE SCALE GENOMIC DNA]</scope>
    <source>
        <strain evidence="3 4">ZGT118</strain>
    </source>
</reference>
<dbReference type="Gene3D" id="2.170.16.10">
    <property type="entry name" value="Hedgehog/Intein (Hint) domain"/>
    <property type="match status" value="1"/>
</dbReference>
<dbReference type="InterPro" id="IPR028992">
    <property type="entry name" value="Hedgehog/Intein_dom"/>
</dbReference>
<accession>A0A0X3TQV7</accession>
<evidence type="ECO:0000259" key="2">
    <source>
        <dbReference type="Pfam" id="PF13403"/>
    </source>
</evidence>
<organism evidence="3 4">
    <name type="scientific">Ruegeria marisrubri</name>
    <dbReference type="NCBI Taxonomy" id="1685379"/>
    <lineage>
        <taxon>Bacteria</taxon>
        <taxon>Pseudomonadati</taxon>
        <taxon>Pseudomonadota</taxon>
        <taxon>Alphaproteobacteria</taxon>
        <taxon>Rhodobacterales</taxon>
        <taxon>Roseobacteraceae</taxon>
        <taxon>Ruegeria</taxon>
    </lineage>
</organism>
<dbReference type="SUPFAM" id="SSF51294">
    <property type="entry name" value="Hedgehog/intein (Hint) domain"/>
    <property type="match status" value="1"/>
</dbReference>
<dbReference type="RefSeq" id="WP_068347297.1">
    <property type="nucleotide sequence ID" value="NZ_LQBQ01000023.1"/>
</dbReference>
<dbReference type="EMBL" id="LQBQ01000023">
    <property type="protein sequence ID" value="KUJ78117.1"/>
    <property type="molecule type" value="Genomic_DNA"/>
</dbReference>
<gene>
    <name evidence="3" type="ORF">AVO45_09165</name>
</gene>
<dbReference type="STRING" id="1685379.AVO45_09165"/>
<dbReference type="AlphaFoldDB" id="A0A0X3TQV7"/>
<dbReference type="Proteomes" id="UP000053791">
    <property type="component" value="Unassembled WGS sequence"/>
</dbReference>
<evidence type="ECO:0000256" key="1">
    <source>
        <dbReference type="SAM" id="MobiDB-lite"/>
    </source>
</evidence>
<name>A0A0X3TQV7_9RHOB</name>
<feature type="compositionally biased region" description="Basic and acidic residues" evidence="1">
    <location>
        <begin position="35"/>
        <end position="45"/>
    </location>
</feature>
<dbReference type="Pfam" id="PF13403">
    <property type="entry name" value="Hint_2"/>
    <property type="match status" value="1"/>
</dbReference>
<sequence length="308" mass="33628">MATTYNDQFFFLDPANPPAVGTALTFQRLDLVDRNDDGDIDRRNGDSVNGSDVTRSWPGDTVTINVPGVGDITYTGTTFYLADGTQVFTPTDGQVLQNGTFVSSSWVTSQGPLLVDTDLGPACFTPGTMIRTPDGERPIEEIAVGDLVETADRGPQPVLWIGRARVEAQGKFAPIRFEAGVFGLDRPLLVSPQHRMLIDDWRAEYFFGLGEVLAAAHALVNGTTVARMEGGEVEYIHLMFARHEIIFANGAKTESYLPGHAVSRADRETQAELISLFPELARMTGKWEGANLAARPVLRPREVQAFAK</sequence>
<comment type="caution">
    <text evidence="3">The sequence shown here is derived from an EMBL/GenBank/DDBJ whole genome shotgun (WGS) entry which is preliminary data.</text>
</comment>
<feature type="region of interest" description="Disordered" evidence="1">
    <location>
        <begin position="35"/>
        <end position="54"/>
    </location>
</feature>
<dbReference type="CDD" id="cd00081">
    <property type="entry name" value="Hint"/>
    <property type="match status" value="1"/>
</dbReference>
<protein>
    <submittedName>
        <fullName evidence="3">Type I secretion protein</fullName>
    </submittedName>
</protein>
<evidence type="ECO:0000313" key="3">
    <source>
        <dbReference type="EMBL" id="KUJ78117.1"/>
    </source>
</evidence>
<proteinExistence type="predicted"/>
<keyword evidence="4" id="KW-1185">Reference proteome</keyword>
<feature type="domain" description="Hedgehog/Intein (Hint)" evidence="2">
    <location>
        <begin position="123"/>
        <end position="259"/>
    </location>
</feature>
<dbReference type="InterPro" id="IPR036844">
    <property type="entry name" value="Hint_dom_sf"/>
</dbReference>